<evidence type="ECO:0000313" key="2">
    <source>
        <dbReference type="Proteomes" id="UP000002282"/>
    </source>
</evidence>
<protein>
    <submittedName>
        <fullName evidence="1">Uncharacterized protein, isoform A</fullName>
    </submittedName>
</protein>
<proteinExistence type="predicted"/>
<keyword evidence="2" id="KW-1185">Reference proteome</keyword>
<dbReference type="AlphaFoldDB" id="A0A0R1EDY6"/>
<dbReference type="Proteomes" id="UP000002282">
    <property type="component" value="Unassembled WGS sequence"/>
</dbReference>
<reference evidence="1 2" key="2">
    <citation type="journal article" date="2007" name="PLoS Biol.">
        <title>Principles of genome evolution in the Drosophila melanogaster species group.</title>
        <authorList>
            <person name="Ranz J.M."/>
            <person name="Maurin D."/>
            <person name="Chan Y.S."/>
            <person name="von Grotthuss M."/>
            <person name="Hillier L.W."/>
            <person name="Roote J."/>
            <person name="Ashburner M."/>
            <person name="Bergman C.M."/>
        </authorList>
    </citation>
    <scope>NUCLEOTIDE SEQUENCE [LARGE SCALE GENOMIC DNA]</scope>
    <source>
        <strain evidence="2">Tai18E2 / Tucson 14021-0261.01</strain>
    </source>
</reference>
<organism evidence="1 2">
    <name type="scientific">Drosophila yakuba</name>
    <name type="common">Fruit fly</name>
    <dbReference type="NCBI Taxonomy" id="7245"/>
    <lineage>
        <taxon>Eukaryota</taxon>
        <taxon>Metazoa</taxon>
        <taxon>Ecdysozoa</taxon>
        <taxon>Arthropoda</taxon>
        <taxon>Hexapoda</taxon>
        <taxon>Insecta</taxon>
        <taxon>Pterygota</taxon>
        <taxon>Neoptera</taxon>
        <taxon>Endopterygota</taxon>
        <taxon>Diptera</taxon>
        <taxon>Brachycera</taxon>
        <taxon>Muscomorpha</taxon>
        <taxon>Ephydroidea</taxon>
        <taxon>Drosophilidae</taxon>
        <taxon>Drosophila</taxon>
        <taxon>Sophophora</taxon>
    </lineage>
</organism>
<dbReference type="EMBL" id="CH891964">
    <property type="protein sequence ID" value="KRK05396.1"/>
    <property type="molecule type" value="Genomic_DNA"/>
</dbReference>
<accession>A0A0R1EDY6</accession>
<name>A0A0R1EDY6_DROYA</name>
<evidence type="ECO:0000313" key="1">
    <source>
        <dbReference type="EMBL" id="KRK05396.1"/>
    </source>
</evidence>
<sequence>MAEIKIGVSYIEHSCATTANGLCPPELMSRPFPGPAVRDSLLMACVCEPDLTSSIDKAQEVQKACS</sequence>
<dbReference type="KEGG" id="dya:Dyak_GE28483"/>
<gene>
    <name evidence="1" type="primary">Dyak\GE28483</name>
    <name evidence="1" type="synonym">GE28483</name>
    <name evidence="1" type="ORF">Dyak_GE28483</name>
</gene>
<reference evidence="1 2" key="1">
    <citation type="journal article" date="2007" name="Nature">
        <title>Evolution of genes and genomes on the Drosophila phylogeny.</title>
        <authorList>
            <consortium name="Drosophila 12 Genomes Consortium"/>
            <person name="Clark A.G."/>
            <person name="Eisen M.B."/>
            <person name="Smith D.R."/>
            <person name="Bergman C.M."/>
            <person name="Oliver B."/>
            <person name="Markow T.A."/>
            <person name="Kaufman T.C."/>
            <person name="Kellis M."/>
            <person name="Gelbart W."/>
            <person name="Iyer V.N."/>
            <person name="Pollard D.A."/>
            <person name="Sackton T.B."/>
            <person name="Larracuente A.M."/>
            <person name="Singh N.D."/>
            <person name="Abad J.P."/>
            <person name="Abt D.N."/>
            <person name="Adryan B."/>
            <person name="Aguade M."/>
            <person name="Akashi H."/>
            <person name="Anderson W.W."/>
            <person name="Aquadro C.F."/>
            <person name="Ardell D.H."/>
            <person name="Arguello R."/>
            <person name="Artieri C.G."/>
            <person name="Barbash D.A."/>
            <person name="Barker D."/>
            <person name="Barsanti P."/>
            <person name="Batterham P."/>
            <person name="Batzoglou S."/>
            <person name="Begun D."/>
            <person name="Bhutkar A."/>
            <person name="Blanco E."/>
            <person name="Bosak S.A."/>
            <person name="Bradley R.K."/>
            <person name="Brand A.D."/>
            <person name="Brent M.R."/>
            <person name="Brooks A.N."/>
            <person name="Brown R.H."/>
            <person name="Butlin R.K."/>
            <person name="Caggese C."/>
            <person name="Calvi B.R."/>
            <person name="Bernardo de Carvalho A."/>
            <person name="Caspi A."/>
            <person name="Castrezana S."/>
            <person name="Celniker S.E."/>
            <person name="Chang J.L."/>
            <person name="Chapple C."/>
            <person name="Chatterji S."/>
            <person name="Chinwalla A."/>
            <person name="Civetta A."/>
            <person name="Clifton S.W."/>
            <person name="Comeron J.M."/>
            <person name="Costello J.C."/>
            <person name="Coyne J.A."/>
            <person name="Daub J."/>
            <person name="David R.G."/>
            <person name="Delcher A.L."/>
            <person name="Delehaunty K."/>
            <person name="Do C.B."/>
            <person name="Ebling H."/>
            <person name="Edwards K."/>
            <person name="Eickbush T."/>
            <person name="Evans J.D."/>
            <person name="Filipski A."/>
            <person name="Findeiss S."/>
            <person name="Freyhult E."/>
            <person name="Fulton L."/>
            <person name="Fulton R."/>
            <person name="Garcia A.C."/>
            <person name="Gardiner A."/>
            <person name="Garfield D.A."/>
            <person name="Garvin B.E."/>
            <person name="Gibson G."/>
            <person name="Gilbert D."/>
            <person name="Gnerre S."/>
            <person name="Godfrey J."/>
            <person name="Good R."/>
            <person name="Gotea V."/>
            <person name="Gravely B."/>
            <person name="Greenberg A.J."/>
            <person name="Griffiths-Jones S."/>
            <person name="Gross S."/>
            <person name="Guigo R."/>
            <person name="Gustafson E.A."/>
            <person name="Haerty W."/>
            <person name="Hahn M.W."/>
            <person name="Halligan D.L."/>
            <person name="Halpern A.L."/>
            <person name="Halter G.M."/>
            <person name="Han M.V."/>
            <person name="Heger A."/>
            <person name="Hillier L."/>
            <person name="Hinrichs A.S."/>
            <person name="Holmes I."/>
            <person name="Hoskins R.A."/>
            <person name="Hubisz M.J."/>
            <person name="Hultmark D."/>
            <person name="Huntley M.A."/>
            <person name="Jaffe D.B."/>
            <person name="Jagadeeshan S."/>
            <person name="Jeck W.R."/>
            <person name="Johnson J."/>
            <person name="Jones C.D."/>
            <person name="Jordan W.C."/>
            <person name="Karpen G.H."/>
            <person name="Kataoka E."/>
            <person name="Keightley P.D."/>
            <person name="Kheradpour P."/>
            <person name="Kirkness E.F."/>
            <person name="Koerich L.B."/>
            <person name="Kristiansen K."/>
            <person name="Kudrna D."/>
            <person name="Kulathinal R.J."/>
            <person name="Kumar S."/>
            <person name="Kwok R."/>
            <person name="Lander E."/>
            <person name="Langley C.H."/>
            <person name="Lapoint R."/>
            <person name="Lazzaro B.P."/>
            <person name="Lee S.J."/>
            <person name="Levesque L."/>
            <person name="Li R."/>
            <person name="Lin C.F."/>
            <person name="Lin M.F."/>
            <person name="Lindblad-Toh K."/>
            <person name="Llopart A."/>
            <person name="Long M."/>
            <person name="Low L."/>
            <person name="Lozovsky E."/>
            <person name="Lu J."/>
            <person name="Luo M."/>
            <person name="Machado C.A."/>
            <person name="Makalowski W."/>
            <person name="Marzo M."/>
            <person name="Matsuda M."/>
            <person name="Matzkin L."/>
            <person name="McAllister B."/>
            <person name="McBride C.S."/>
            <person name="McKernan B."/>
            <person name="McKernan K."/>
            <person name="Mendez-Lago M."/>
            <person name="Minx P."/>
            <person name="Mollenhauer M.U."/>
            <person name="Montooth K."/>
            <person name="Mount S.M."/>
            <person name="Mu X."/>
            <person name="Myers E."/>
            <person name="Negre B."/>
            <person name="Newfeld S."/>
            <person name="Nielsen R."/>
            <person name="Noor M.A."/>
            <person name="O'Grady P."/>
            <person name="Pachter L."/>
            <person name="Papaceit M."/>
            <person name="Parisi M.J."/>
            <person name="Parisi M."/>
            <person name="Parts L."/>
            <person name="Pedersen J.S."/>
            <person name="Pesole G."/>
            <person name="Phillippy A.M."/>
            <person name="Ponting C.P."/>
            <person name="Pop M."/>
            <person name="Porcelli D."/>
            <person name="Powell J.R."/>
            <person name="Prohaska S."/>
            <person name="Pruitt K."/>
            <person name="Puig M."/>
            <person name="Quesneville H."/>
            <person name="Ram K.R."/>
            <person name="Rand D."/>
            <person name="Rasmussen M.D."/>
            <person name="Reed L.K."/>
            <person name="Reenan R."/>
            <person name="Reily A."/>
            <person name="Remington K.A."/>
            <person name="Rieger T.T."/>
            <person name="Ritchie M.G."/>
            <person name="Robin C."/>
            <person name="Rogers Y.H."/>
            <person name="Rohde C."/>
            <person name="Rozas J."/>
            <person name="Rubenfield M.J."/>
            <person name="Ruiz A."/>
            <person name="Russo S."/>
            <person name="Salzberg S.L."/>
            <person name="Sanchez-Gracia A."/>
            <person name="Saranga D.J."/>
            <person name="Sato H."/>
            <person name="Schaeffer S.W."/>
            <person name="Schatz M.C."/>
            <person name="Schlenke T."/>
            <person name="Schwartz R."/>
            <person name="Segarra C."/>
            <person name="Singh R.S."/>
            <person name="Sirot L."/>
            <person name="Sirota M."/>
            <person name="Sisneros N.B."/>
            <person name="Smith C.D."/>
            <person name="Smith T.F."/>
            <person name="Spieth J."/>
            <person name="Stage D.E."/>
            <person name="Stark A."/>
            <person name="Stephan W."/>
            <person name="Strausberg R.L."/>
            <person name="Strempel S."/>
            <person name="Sturgill D."/>
            <person name="Sutton G."/>
            <person name="Sutton G.G."/>
            <person name="Tao W."/>
            <person name="Teichmann S."/>
            <person name="Tobari Y.N."/>
            <person name="Tomimura Y."/>
            <person name="Tsolas J.M."/>
            <person name="Valente V.L."/>
            <person name="Venter E."/>
            <person name="Venter J.C."/>
            <person name="Vicario S."/>
            <person name="Vieira F.G."/>
            <person name="Vilella A.J."/>
            <person name="Villasante A."/>
            <person name="Walenz B."/>
            <person name="Wang J."/>
            <person name="Wasserman M."/>
            <person name="Watts T."/>
            <person name="Wilson D."/>
            <person name="Wilson R.K."/>
            <person name="Wing R.A."/>
            <person name="Wolfner M.F."/>
            <person name="Wong A."/>
            <person name="Wong G.K."/>
            <person name="Wu C.I."/>
            <person name="Wu G."/>
            <person name="Yamamoto D."/>
            <person name="Yang H.P."/>
            <person name="Yang S.P."/>
            <person name="Yorke J.A."/>
            <person name="Yoshida K."/>
            <person name="Zdobnov E."/>
            <person name="Zhang P."/>
            <person name="Zhang Y."/>
            <person name="Zimin A.V."/>
            <person name="Baldwin J."/>
            <person name="Abdouelleil A."/>
            <person name="Abdulkadir J."/>
            <person name="Abebe A."/>
            <person name="Abera B."/>
            <person name="Abreu J."/>
            <person name="Acer S.C."/>
            <person name="Aftuck L."/>
            <person name="Alexander A."/>
            <person name="An P."/>
            <person name="Anderson E."/>
            <person name="Anderson S."/>
            <person name="Arachi H."/>
            <person name="Azer M."/>
            <person name="Bachantsang P."/>
            <person name="Barry A."/>
            <person name="Bayul T."/>
            <person name="Berlin A."/>
            <person name="Bessette D."/>
            <person name="Bloom T."/>
            <person name="Blye J."/>
            <person name="Boguslavskiy L."/>
            <person name="Bonnet C."/>
            <person name="Boukhgalter B."/>
            <person name="Bourzgui I."/>
            <person name="Brown A."/>
            <person name="Cahill P."/>
            <person name="Channer S."/>
            <person name="Cheshatsang Y."/>
            <person name="Chuda L."/>
            <person name="Citroen M."/>
            <person name="Collymore A."/>
            <person name="Cooke P."/>
            <person name="Costello M."/>
            <person name="D'Aco K."/>
            <person name="Daza R."/>
            <person name="De Haan G."/>
            <person name="DeGray S."/>
            <person name="DeMaso C."/>
            <person name="Dhargay N."/>
            <person name="Dooley K."/>
            <person name="Dooley E."/>
            <person name="Doricent M."/>
            <person name="Dorje P."/>
            <person name="Dorjee K."/>
            <person name="Dupes A."/>
            <person name="Elong R."/>
            <person name="Falk J."/>
            <person name="Farina A."/>
            <person name="Faro S."/>
            <person name="Ferguson D."/>
            <person name="Fisher S."/>
            <person name="Foley C.D."/>
            <person name="Franke A."/>
            <person name="Friedrich D."/>
            <person name="Gadbois L."/>
            <person name="Gearin G."/>
            <person name="Gearin C.R."/>
            <person name="Giannoukos G."/>
            <person name="Goode T."/>
            <person name="Graham J."/>
            <person name="Grandbois E."/>
            <person name="Grewal S."/>
            <person name="Gyaltsen K."/>
            <person name="Hafez N."/>
            <person name="Hagos B."/>
            <person name="Hall J."/>
            <person name="Henson C."/>
            <person name="Hollinger A."/>
            <person name="Honan T."/>
            <person name="Huard M.D."/>
            <person name="Hughes L."/>
            <person name="Hurhula B."/>
            <person name="Husby M.E."/>
            <person name="Kamat A."/>
            <person name="Kanga B."/>
            <person name="Kashin S."/>
            <person name="Khazanovich D."/>
            <person name="Kisner P."/>
            <person name="Lance K."/>
            <person name="Lara M."/>
            <person name="Lee W."/>
            <person name="Lennon N."/>
            <person name="Letendre F."/>
            <person name="LeVine R."/>
            <person name="Lipovsky A."/>
            <person name="Liu X."/>
            <person name="Liu J."/>
            <person name="Liu S."/>
            <person name="Lokyitsang T."/>
            <person name="Lokyitsang Y."/>
            <person name="Lubonja R."/>
            <person name="Lui A."/>
            <person name="MacDonald P."/>
            <person name="Magnisalis V."/>
            <person name="Maru K."/>
            <person name="Matthews C."/>
            <person name="McCusker W."/>
            <person name="McDonough S."/>
            <person name="Mehta T."/>
            <person name="Meldrim J."/>
            <person name="Meneus L."/>
            <person name="Mihai O."/>
            <person name="Mihalev A."/>
            <person name="Mihova T."/>
            <person name="Mittelman R."/>
            <person name="Mlenga V."/>
            <person name="Montmayeur A."/>
            <person name="Mulrain L."/>
            <person name="Navidi A."/>
            <person name="Naylor J."/>
            <person name="Negash T."/>
            <person name="Nguyen T."/>
            <person name="Nguyen N."/>
            <person name="Nicol R."/>
            <person name="Norbu C."/>
            <person name="Norbu N."/>
            <person name="Novod N."/>
            <person name="O'Neill B."/>
            <person name="Osman S."/>
            <person name="Markiewicz E."/>
            <person name="Oyono O.L."/>
            <person name="Patti C."/>
            <person name="Phunkhang P."/>
            <person name="Pierre F."/>
            <person name="Priest M."/>
            <person name="Raghuraman S."/>
            <person name="Rege F."/>
            <person name="Reyes R."/>
            <person name="Rise C."/>
            <person name="Rogov P."/>
            <person name="Ross K."/>
            <person name="Ryan E."/>
            <person name="Settipalli S."/>
            <person name="Shea T."/>
            <person name="Sherpa N."/>
            <person name="Shi L."/>
            <person name="Shih D."/>
            <person name="Sparrow T."/>
            <person name="Spaulding J."/>
            <person name="Stalker J."/>
            <person name="Stange-Thomann N."/>
            <person name="Stavropoulos S."/>
            <person name="Stone C."/>
            <person name="Strader C."/>
            <person name="Tesfaye S."/>
            <person name="Thomson T."/>
            <person name="Thoulutsang Y."/>
            <person name="Thoulutsang D."/>
            <person name="Topham K."/>
            <person name="Topping I."/>
            <person name="Tsamla T."/>
            <person name="Vassiliev H."/>
            <person name="Vo A."/>
            <person name="Wangchuk T."/>
            <person name="Wangdi T."/>
            <person name="Weiand M."/>
            <person name="Wilkinson J."/>
            <person name="Wilson A."/>
            <person name="Yadav S."/>
            <person name="Young G."/>
            <person name="Yu Q."/>
            <person name="Zembek L."/>
            <person name="Zhong D."/>
            <person name="Zimmer A."/>
            <person name="Zwirko Z."/>
            <person name="Jaffe D.B."/>
            <person name="Alvarez P."/>
            <person name="Brockman W."/>
            <person name="Butler J."/>
            <person name="Chin C."/>
            <person name="Gnerre S."/>
            <person name="Grabherr M."/>
            <person name="Kleber M."/>
            <person name="Mauceli E."/>
            <person name="MacCallum I."/>
        </authorList>
    </citation>
    <scope>NUCLEOTIDE SEQUENCE [LARGE SCALE GENOMIC DNA]</scope>
    <source>
        <strain evidence="2">Tai18E2 / Tucson 14021-0261.01</strain>
    </source>
</reference>